<dbReference type="PANTHER" id="PTHR13696">
    <property type="entry name" value="P-LOOP CONTAINING NUCLEOSIDE TRIPHOSPHATE HYDROLASE"/>
    <property type="match status" value="1"/>
</dbReference>
<protein>
    <submittedName>
        <fullName evidence="2">Chromosome partitioning protein</fullName>
    </submittedName>
</protein>
<keyword evidence="3" id="KW-1185">Reference proteome</keyword>
<evidence type="ECO:0000313" key="3">
    <source>
        <dbReference type="Proteomes" id="UP000198517"/>
    </source>
</evidence>
<dbReference type="Proteomes" id="UP000198517">
    <property type="component" value="Unassembled WGS sequence"/>
</dbReference>
<dbReference type="AlphaFoldDB" id="A0A1G7FQM5"/>
<sequence length="195" mass="21351">MPKFILSTHQKGGVGKSTLTFNLACSLTSQAKVAVCDLDPQGTLASLKNLSEIPIYSNKDLETLKYSDYDFIFIDTPPYLTNELPGLLKFMDAIIIPTKVGLADFMAISKTIEIIENSGKSNKALIVLNMVKPNTKLTDEMKGSLQDVLVKIADTYISDLVAFTRSLAINGTDDTKAQTQINNLLMEVLTILSNQ</sequence>
<dbReference type="Gene3D" id="3.40.50.300">
    <property type="entry name" value="P-loop containing nucleotide triphosphate hydrolases"/>
    <property type="match status" value="1"/>
</dbReference>
<evidence type="ECO:0000313" key="2">
    <source>
        <dbReference type="EMBL" id="SDE78213.1"/>
    </source>
</evidence>
<dbReference type="EMBL" id="FNAS01000026">
    <property type="protein sequence ID" value="SDE78213.1"/>
    <property type="molecule type" value="Genomic_DNA"/>
</dbReference>
<dbReference type="SUPFAM" id="SSF52540">
    <property type="entry name" value="P-loop containing nucleoside triphosphate hydrolases"/>
    <property type="match status" value="1"/>
</dbReference>
<accession>A0A1G7FQM5</accession>
<dbReference type="InterPro" id="IPR027417">
    <property type="entry name" value="P-loop_NTPase"/>
</dbReference>
<dbReference type="RefSeq" id="WP_092738014.1">
    <property type="nucleotide sequence ID" value="NZ_FNAS01000026.1"/>
</dbReference>
<dbReference type="STRING" id="1071918.SAMN05421544_1264"/>
<reference evidence="2 3" key="1">
    <citation type="submission" date="2016-10" db="EMBL/GenBank/DDBJ databases">
        <authorList>
            <person name="de Groot N.N."/>
        </authorList>
    </citation>
    <scope>NUCLEOTIDE SEQUENCE [LARGE SCALE GENOMIC DNA]</scope>
    <source>
        <strain evidence="2 3">DSM 24015</strain>
    </source>
</reference>
<proteinExistence type="predicted"/>
<dbReference type="OrthoDB" id="978593at2"/>
<dbReference type="Pfam" id="PF01656">
    <property type="entry name" value="CbiA"/>
    <property type="match status" value="1"/>
</dbReference>
<organism evidence="2 3">
    <name type="scientific">Riemerella columbipharyngis</name>
    <dbReference type="NCBI Taxonomy" id="1071918"/>
    <lineage>
        <taxon>Bacteria</taxon>
        <taxon>Pseudomonadati</taxon>
        <taxon>Bacteroidota</taxon>
        <taxon>Flavobacteriia</taxon>
        <taxon>Flavobacteriales</taxon>
        <taxon>Weeksellaceae</taxon>
        <taxon>Riemerella</taxon>
    </lineage>
</organism>
<dbReference type="CDD" id="cd02042">
    <property type="entry name" value="ParAB_family"/>
    <property type="match status" value="1"/>
</dbReference>
<name>A0A1G7FQM5_9FLAO</name>
<dbReference type="InterPro" id="IPR002586">
    <property type="entry name" value="CobQ/CobB/MinD/ParA_Nub-bd_dom"/>
</dbReference>
<evidence type="ECO:0000259" key="1">
    <source>
        <dbReference type="Pfam" id="PF01656"/>
    </source>
</evidence>
<dbReference type="InterPro" id="IPR050678">
    <property type="entry name" value="DNA_Partitioning_ATPase"/>
</dbReference>
<gene>
    <name evidence="2" type="ORF">SAMN05421544_1264</name>
</gene>
<feature type="domain" description="CobQ/CobB/MinD/ParA nucleotide binding" evidence="1">
    <location>
        <begin position="8"/>
        <end position="146"/>
    </location>
</feature>
<dbReference type="PANTHER" id="PTHR13696:SF52">
    <property type="entry name" value="PARA FAMILY PROTEIN CT_582"/>
    <property type="match status" value="1"/>
</dbReference>